<protein>
    <submittedName>
        <fullName evidence="2">Uncharacterized protein</fullName>
    </submittedName>
</protein>
<keyword evidence="1" id="KW-0812">Transmembrane</keyword>
<gene>
    <name evidence="2" type="ORF">DSJ_07405</name>
</gene>
<accession>A0ABM6K381</accession>
<name>A0ABM6K381_PANSE</name>
<keyword evidence="1" id="KW-0472">Membrane</keyword>
<evidence type="ECO:0000256" key="1">
    <source>
        <dbReference type="SAM" id="Phobius"/>
    </source>
</evidence>
<evidence type="ECO:0000313" key="3">
    <source>
        <dbReference type="Proteomes" id="UP000192380"/>
    </source>
</evidence>
<keyword evidence="3" id="KW-1185">Reference proteome</keyword>
<organism evidence="2 3">
    <name type="scientific">Pantoea stewartii subsp. stewartii DC283</name>
    <dbReference type="NCBI Taxonomy" id="660596"/>
    <lineage>
        <taxon>Bacteria</taxon>
        <taxon>Pseudomonadati</taxon>
        <taxon>Pseudomonadota</taxon>
        <taxon>Gammaproteobacteria</taxon>
        <taxon>Enterobacterales</taxon>
        <taxon>Erwiniaceae</taxon>
        <taxon>Pantoea</taxon>
    </lineage>
</organism>
<dbReference type="EMBL" id="CP017581">
    <property type="protein sequence ID" value="ARF49183.1"/>
    <property type="molecule type" value="Genomic_DNA"/>
</dbReference>
<dbReference type="Proteomes" id="UP000192380">
    <property type="component" value="Chromosome"/>
</dbReference>
<proteinExistence type="predicted"/>
<reference evidence="2 3" key="1">
    <citation type="submission" date="2016-10" db="EMBL/GenBank/DDBJ databases">
        <title>Complete Genome Assembly of Pantoea stewartii subsp. stewartii DC283, a Corn Pathogen.</title>
        <authorList>
            <person name="Duong D.A."/>
            <person name="Stevens A.M."/>
            <person name="Jensen R.V."/>
        </authorList>
    </citation>
    <scope>NUCLEOTIDE SEQUENCE [LARGE SCALE GENOMIC DNA]</scope>
    <source>
        <strain evidence="2 3">DC283</strain>
    </source>
</reference>
<keyword evidence="1" id="KW-1133">Transmembrane helix</keyword>
<feature type="transmembrane region" description="Helical" evidence="1">
    <location>
        <begin position="63"/>
        <end position="83"/>
    </location>
</feature>
<evidence type="ECO:0000313" key="2">
    <source>
        <dbReference type="EMBL" id="ARF49183.1"/>
    </source>
</evidence>
<sequence>MLAKGDSRHLLLSLIGDIYLYDFIIRQRYDENVLAFGDTFARPDGLNGPLSLLAYLQEPEQKGAFIVGMIFAIIIALLIHLFMNATALRSELIKPE</sequence>